<evidence type="ECO:0000313" key="1">
    <source>
        <dbReference type="EMBL" id="MBD2500636.1"/>
    </source>
</evidence>
<evidence type="ECO:0000313" key="2">
    <source>
        <dbReference type="Proteomes" id="UP000661112"/>
    </source>
</evidence>
<dbReference type="InterPro" id="IPR009439">
    <property type="entry name" value="RCC_reductase"/>
</dbReference>
<proteinExistence type="predicted"/>
<dbReference type="PANTHER" id="PTHR34685">
    <property type="entry name" value="RED CHLOROPHYLL CATABOLITE REDUCTASE, CHLOROPLASTIC"/>
    <property type="match status" value="1"/>
</dbReference>
<reference evidence="1 2" key="1">
    <citation type="journal article" date="2020" name="ISME J.">
        <title>Comparative genomics reveals insights into cyanobacterial evolution and habitat adaptation.</title>
        <authorList>
            <person name="Chen M.Y."/>
            <person name="Teng W.K."/>
            <person name="Zhao L."/>
            <person name="Hu C.X."/>
            <person name="Zhou Y.K."/>
            <person name="Han B.P."/>
            <person name="Song L.R."/>
            <person name="Shu W.S."/>
        </authorList>
    </citation>
    <scope>NUCLEOTIDE SEQUENCE [LARGE SCALE GENOMIC DNA]</scope>
    <source>
        <strain evidence="1 2">FACHB-119</strain>
    </source>
</reference>
<dbReference type="Proteomes" id="UP000661112">
    <property type="component" value="Unassembled WGS sequence"/>
</dbReference>
<sequence>MIEQQHPVDSTAIFERLWNITKELRQKIDARFELQPDPSTKDLQTYKAQVGAAHGSLNTFTGKEINWLVHSWLREPQSGFCNMHLTIWLGSHIRVPHLAFAFATVPHLFFYIDYIARSDLFTDLDYLDRYYEPANERYLSFTNDERFQQYISKTLYIRQVQSQTSLCYTSPVTEETIAALSSVAHEMIDRWLVWVDEAEPVPESERAALAQRDLIMRRAIAERDPDNKIAVRLFGEQMTDKLVRSLWGADRIISH</sequence>
<accession>A0ABR8D2F9</accession>
<protein>
    <submittedName>
        <fullName evidence="1">Red chlorophyll catabolite reductase</fullName>
    </submittedName>
</protein>
<organism evidence="1 2">
    <name type="scientific">Anabaena azotica FACHB-119</name>
    <dbReference type="NCBI Taxonomy" id="947527"/>
    <lineage>
        <taxon>Bacteria</taxon>
        <taxon>Bacillati</taxon>
        <taxon>Cyanobacteriota</taxon>
        <taxon>Cyanophyceae</taxon>
        <taxon>Nostocales</taxon>
        <taxon>Nostocaceae</taxon>
        <taxon>Anabaena</taxon>
        <taxon>Anabaena azotica</taxon>
    </lineage>
</organism>
<keyword evidence="2" id="KW-1185">Reference proteome</keyword>
<comment type="caution">
    <text evidence="1">The sequence shown here is derived from an EMBL/GenBank/DDBJ whole genome shotgun (WGS) entry which is preliminary data.</text>
</comment>
<dbReference type="RefSeq" id="WP_190469833.1">
    <property type="nucleotide sequence ID" value="NZ_JACJSG010000009.1"/>
</dbReference>
<dbReference type="Pfam" id="PF06405">
    <property type="entry name" value="RCC_reductase"/>
    <property type="match status" value="1"/>
</dbReference>
<dbReference type="Gene3D" id="3.40.1500.20">
    <property type="match status" value="1"/>
</dbReference>
<name>A0ABR8D2F9_9NOST</name>
<dbReference type="PANTHER" id="PTHR34685:SF2">
    <property type="entry name" value="RED CHLOROPHYLL CATABOLITE REDUCTASE, CHLOROPLASTIC"/>
    <property type="match status" value="1"/>
</dbReference>
<gene>
    <name evidence="1" type="ORF">H6G83_08385</name>
</gene>
<dbReference type="EMBL" id="JACJSG010000009">
    <property type="protein sequence ID" value="MBD2500636.1"/>
    <property type="molecule type" value="Genomic_DNA"/>
</dbReference>